<dbReference type="InterPro" id="IPR014923">
    <property type="entry name" value="DUF1802"/>
</dbReference>
<reference evidence="1" key="1">
    <citation type="submission" date="2020-09" db="EMBL/GenBank/DDBJ databases">
        <title>A novel bacterium of genus Paenibacillus, isolated from South China Sea.</title>
        <authorList>
            <person name="Huang H."/>
            <person name="Mo K."/>
            <person name="Hu Y."/>
        </authorList>
    </citation>
    <scope>NUCLEOTIDE SEQUENCE</scope>
    <source>
        <strain evidence="1">IB182363</strain>
    </source>
</reference>
<evidence type="ECO:0000313" key="1">
    <source>
        <dbReference type="EMBL" id="MBD2866186.1"/>
    </source>
</evidence>
<evidence type="ECO:0000313" key="2">
    <source>
        <dbReference type="Proteomes" id="UP000639396"/>
    </source>
</evidence>
<keyword evidence="2" id="KW-1185">Reference proteome</keyword>
<dbReference type="AlphaFoldDB" id="A0A927CHT7"/>
<gene>
    <name evidence="1" type="ORF">IDH45_29850</name>
</gene>
<dbReference type="EMBL" id="JACXJA010000054">
    <property type="protein sequence ID" value="MBD2866186.1"/>
    <property type="molecule type" value="Genomic_DNA"/>
</dbReference>
<proteinExistence type="predicted"/>
<protein>
    <submittedName>
        <fullName evidence="1">DUF1802 family protein</fullName>
    </submittedName>
</protein>
<sequence length="191" mass="22057">MERMQPVALKEWAVAIRALAEGKQIVLMRKGGIAEETRDFHLKSPSFWLYPTYEHQKRELLKEEAGAGLDKTLAGWSPQQTYADIECFATVEADIEVTSQEQLDRIRSTHIWTDRFAEERLKWKRQKPLHVLVLRVHRLDLPVRIPILDAYSGCTSWIRLEGDFTPGAMKPVLDDETFKVKAEQIKTLLSV</sequence>
<comment type="caution">
    <text evidence="1">The sequence shown here is derived from an EMBL/GenBank/DDBJ whole genome shotgun (WGS) entry which is preliminary data.</text>
</comment>
<dbReference type="Pfam" id="PF08819">
    <property type="entry name" value="DUF1802"/>
    <property type="match status" value="1"/>
</dbReference>
<organism evidence="1 2">
    <name type="scientific">Paenibacillus oceani</name>
    <dbReference type="NCBI Taxonomy" id="2772510"/>
    <lineage>
        <taxon>Bacteria</taxon>
        <taxon>Bacillati</taxon>
        <taxon>Bacillota</taxon>
        <taxon>Bacilli</taxon>
        <taxon>Bacillales</taxon>
        <taxon>Paenibacillaceae</taxon>
        <taxon>Paenibacillus</taxon>
    </lineage>
</organism>
<name>A0A927CHT7_9BACL</name>
<accession>A0A927CHT7</accession>
<dbReference type="Proteomes" id="UP000639396">
    <property type="component" value="Unassembled WGS sequence"/>
</dbReference>
<dbReference type="RefSeq" id="WP_190931807.1">
    <property type="nucleotide sequence ID" value="NZ_JACXJA010000054.1"/>
</dbReference>